<evidence type="ECO:0000259" key="1">
    <source>
        <dbReference type="Pfam" id="PF09509"/>
    </source>
</evidence>
<feature type="domain" description="Conserved hypothetical protein CHP02391" evidence="1">
    <location>
        <begin position="106"/>
        <end position="231"/>
    </location>
</feature>
<organism evidence="2 3">
    <name type="scientific">Klenkia marina</name>
    <dbReference type="NCBI Taxonomy" id="1960309"/>
    <lineage>
        <taxon>Bacteria</taxon>
        <taxon>Bacillati</taxon>
        <taxon>Actinomycetota</taxon>
        <taxon>Actinomycetes</taxon>
        <taxon>Geodermatophilales</taxon>
        <taxon>Geodermatophilaceae</taxon>
        <taxon>Klenkia</taxon>
    </lineage>
</organism>
<accession>A0A1G4Z4G5</accession>
<keyword evidence="3" id="KW-1185">Reference proteome</keyword>
<evidence type="ECO:0000313" key="3">
    <source>
        <dbReference type="Proteomes" id="UP000198981"/>
    </source>
</evidence>
<reference evidence="3" key="1">
    <citation type="submission" date="2016-10" db="EMBL/GenBank/DDBJ databases">
        <authorList>
            <person name="Varghese N."/>
            <person name="Submissions S."/>
        </authorList>
    </citation>
    <scope>NUCLEOTIDE SEQUENCE [LARGE SCALE GENOMIC DNA]</scope>
    <source>
        <strain evidence="3">DSM 45722</strain>
    </source>
</reference>
<evidence type="ECO:0000313" key="2">
    <source>
        <dbReference type="EMBL" id="SCX60543.1"/>
    </source>
</evidence>
<sequence length="240" mass="26630">MDIAWALDELGIFERMTVLTNNSRGGFVTSSSSTASPDGDVAAAAAVVEQILDRVIADWRTTIELRSSNRWTRHREATLRAITILRRQEELREKLGDNAPTLDASRLHPWAWDGARSMWGSRQYAQAVVDALKKVNAEAQLKVGRRDVSETDLFNQLFSLDAPKADRPRLRLMPDDGSDTYSSVHRGARSLAEGLFAGVRNRLSHEVTESPAEEQHALEQLAAVSVLARWVDDAEVVTAP</sequence>
<dbReference type="InterPro" id="IPR012654">
    <property type="entry name" value="CHP02391"/>
</dbReference>
<name>A0A1G4Z4G5_9ACTN</name>
<gene>
    <name evidence="2" type="ORF">SAMN03159343_4115</name>
</gene>
<dbReference type="RefSeq" id="WP_207798629.1">
    <property type="nucleotide sequence ID" value="NZ_FMUH01000009.1"/>
</dbReference>
<dbReference type="AlphaFoldDB" id="A0A1G4Z4G5"/>
<proteinExistence type="predicted"/>
<dbReference type="EMBL" id="FMUH01000009">
    <property type="protein sequence ID" value="SCX60543.1"/>
    <property type="molecule type" value="Genomic_DNA"/>
</dbReference>
<dbReference type="Proteomes" id="UP000198981">
    <property type="component" value="Unassembled WGS sequence"/>
</dbReference>
<dbReference type="Pfam" id="PF09509">
    <property type="entry name" value="Hypoth_Ymh"/>
    <property type="match status" value="1"/>
</dbReference>
<dbReference type="STRING" id="1960309.SAMN03159343_4115"/>
<protein>
    <recommendedName>
        <fullName evidence="1">Conserved hypothetical protein CHP02391 domain-containing protein</fullName>
    </recommendedName>
</protein>